<feature type="compositionally biased region" description="Basic and acidic residues" evidence="11">
    <location>
        <begin position="31"/>
        <end position="41"/>
    </location>
</feature>
<keyword evidence="5" id="KW-0053">Apoptosis</keyword>
<keyword evidence="9" id="KW-0325">Glycoprotein</keyword>
<dbReference type="PANTHER" id="PTHR13448:SF0">
    <property type="entry name" value="TRANSMEMBRANE PROTEIN 214"/>
    <property type="match status" value="1"/>
</dbReference>
<keyword evidence="7 12" id="KW-1133">Transmembrane helix</keyword>
<comment type="function">
    <text evidence="10">Critical mediator, in cooperation with CASP4, of endoplasmic reticulum-stress induced apoptosis. Required or the activation of CASP4 following endoplasmic reticulum stress.</text>
</comment>
<comment type="similarity">
    <text evidence="2">Belongs to the TMEM214 family.</text>
</comment>
<evidence type="ECO:0000256" key="4">
    <source>
        <dbReference type="ARBA" id="ARBA00022692"/>
    </source>
</evidence>
<evidence type="ECO:0000256" key="7">
    <source>
        <dbReference type="ARBA" id="ARBA00022989"/>
    </source>
</evidence>
<dbReference type="AlphaFoldDB" id="A0A0L8FYI0"/>
<evidence type="ECO:0000256" key="8">
    <source>
        <dbReference type="ARBA" id="ARBA00023136"/>
    </source>
</evidence>
<dbReference type="InterPro" id="IPR019308">
    <property type="entry name" value="TMEM214"/>
</dbReference>
<evidence type="ECO:0000256" key="12">
    <source>
        <dbReference type="SAM" id="Phobius"/>
    </source>
</evidence>
<evidence type="ECO:0000256" key="6">
    <source>
        <dbReference type="ARBA" id="ARBA00022824"/>
    </source>
</evidence>
<keyword evidence="8 12" id="KW-0472">Membrane</keyword>
<comment type="subunit">
    <text evidence="3">Constitutively interacts with CASP4; required for the localization of procaspase 4 to the ER.</text>
</comment>
<keyword evidence="4 12" id="KW-0812">Transmembrane</keyword>
<evidence type="ECO:0000256" key="2">
    <source>
        <dbReference type="ARBA" id="ARBA00007984"/>
    </source>
</evidence>
<evidence type="ECO:0000256" key="10">
    <source>
        <dbReference type="ARBA" id="ARBA00024938"/>
    </source>
</evidence>
<evidence type="ECO:0000313" key="13">
    <source>
        <dbReference type="EMBL" id="KOF69728.1"/>
    </source>
</evidence>
<name>A0A0L8FYI0_OCTBM</name>
<feature type="region of interest" description="Disordered" evidence="11">
    <location>
        <begin position="1"/>
        <end position="47"/>
    </location>
</feature>
<reference evidence="13" key="1">
    <citation type="submission" date="2015-07" db="EMBL/GenBank/DDBJ databases">
        <title>MeaNS - Measles Nucleotide Surveillance Program.</title>
        <authorList>
            <person name="Tran T."/>
            <person name="Druce J."/>
        </authorList>
    </citation>
    <scope>NUCLEOTIDE SEQUENCE</scope>
    <source>
        <strain evidence="13">UCB-OBI-ISO-001</strain>
        <tissue evidence="13">Gonad</tissue>
    </source>
</reference>
<sequence>MATSAGSWEVVKGSKSKKSKNEVLTKSQKKALLERMPKLQPKENSASDSTIFEAFWASKKSKAAANNNITNNNNNNKTNNSKMANNVKPKVNDNKKNGNAKKKKTELEVKEKKKTSVEDAINQIDKATLEQILIKDQTTFPDNPEVWLKDLSSYLNVQFEKFPEKDPVFKDKPKDFPLCVLRSDVKKFLLLTLRRSPAVQRELIFRHSINSMLNESAKGLPTYGYRIFIQLLAREEPDLVISKLPQYMELLKSHQNRPLRCSAILWALGQAGFKDLSTGLRIWMELMISSLGFRTITVASYPVDYLEMLFSIHKNVSSAYGVISVKEYFYILDLIYNTNINIQNDLRKKLKVLNAKLKVITYGPNPEKTLRSFFPSYLTRLNSTCSQALKTELLTSLVKCLLKDDHCFSLWQQMYPKHLKQSGILMTYLFENWKRISKEVNQKLLYDTLHSFSVTNMELSVKGSKDPCLSICKDLLQKMTQPQFPWSHVVLLIISCLVSLFFIDVYLGGSFRGSQTVQFLDRFGVLDATLHTWQRIEFYSFKTRVFLKENSIKYYNVAEKTLRPYLLTAWMKTKEFSFYVVDATASQRHWLHVKLLEGKEWLYNASPEFWDQLIDFFWLSLSFLQDYCLWLWQHLTYFSQSFYTFLSTRIAEGDFSVKHIQETLSKALGDIQHVTLTFVQWCSKYLESSTATT</sequence>
<keyword evidence="6" id="KW-0256">Endoplasmic reticulum</keyword>
<evidence type="ECO:0000256" key="5">
    <source>
        <dbReference type="ARBA" id="ARBA00022703"/>
    </source>
</evidence>
<dbReference type="Pfam" id="PF10151">
    <property type="entry name" value="TMEM214"/>
    <property type="match status" value="1"/>
</dbReference>
<feature type="transmembrane region" description="Helical" evidence="12">
    <location>
        <begin position="486"/>
        <end position="507"/>
    </location>
</feature>
<dbReference type="GO" id="GO:0005789">
    <property type="term" value="C:endoplasmic reticulum membrane"/>
    <property type="evidence" value="ECO:0007669"/>
    <property type="project" value="UniProtKB-SubCell"/>
</dbReference>
<comment type="subcellular location">
    <subcellularLocation>
        <location evidence="1">Endoplasmic reticulum membrane</location>
        <topology evidence="1">Multi-pass membrane protein</topology>
    </subcellularLocation>
</comment>
<dbReference type="OMA" id="NGSAGKW"/>
<dbReference type="EMBL" id="KQ425220">
    <property type="protein sequence ID" value="KOF69728.1"/>
    <property type="molecule type" value="Genomic_DNA"/>
</dbReference>
<dbReference type="GO" id="GO:0005794">
    <property type="term" value="C:Golgi apparatus"/>
    <property type="evidence" value="ECO:0007669"/>
    <property type="project" value="TreeGrafter"/>
</dbReference>
<evidence type="ECO:0000256" key="3">
    <source>
        <dbReference type="ARBA" id="ARBA00011720"/>
    </source>
</evidence>
<evidence type="ECO:0008006" key="14">
    <source>
        <dbReference type="Google" id="ProtNLM"/>
    </source>
</evidence>
<proteinExistence type="inferred from homology"/>
<dbReference type="PANTHER" id="PTHR13448">
    <property type="entry name" value="TRANSMEMBRANE PROTEIN 214"/>
    <property type="match status" value="1"/>
</dbReference>
<evidence type="ECO:0000256" key="9">
    <source>
        <dbReference type="ARBA" id="ARBA00023180"/>
    </source>
</evidence>
<evidence type="ECO:0000256" key="1">
    <source>
        <dbReference type="ARBA" id="ARBA00004477"/>
    </source>
</evidence>
<gene>
    <name evidence="13" type="ORF">OCBIM_22004170mg</name>
</gene>
<dbReference type="STRING" id="37653.A0A0L8FYI0"/>
<evidence type="ECO:0000256" key="11">
    <source>
        <dbReference type="SAM" id="MobiDB-lite"/>
    </source>
</evidence>
<dbReference type="OrthoDB" id="10022292at2759"/>
<accession>A0A0L8FYI0</accession>
<feature type="region of interest" description="Disordered" evidence="11">
    <location>
        <begin position="65"/>
        <end position="109"/>
    </location>
</feature>
<organism evidence="13">
    <name type="scientific">Octopus bimaculoides</name>
    <name type="common">California two-spotted octopus</name>
    <dbReference type="NCBI Taxonomy" id="37653"/>
    <lineage>
        <taxon>Eukaryota</taxon>
        <taxon>Metazoa</taxon>
        <taxon>Spiralia</taxon>
        <taxon>Lophotrochozoa</taxon>
        <taxon>Mollusca</taxon>
        <taxon>Cephalopoda</taxon>
        <taxon>Coleoidea</taxon>
        <taxon>Octopodiformes</taxon>
        <taxon>Octopoda</taxon>
        <taxon>Incirrata</taxon>
        <taxon>Octopodidae</taxon>
        <taxon>Octopus</taxon>
    </lineage>
</organism>
<protein>
    <recommendedName>
        <fullName evidence="14">Transmembrane protein 214-B</fullName>
    </recommendedName>
</protein>
<feature type="compositionally biased region" description="Low complexity" evidence="11">
    <location>
        <begin position="65"/>
        <end position="89"/>
    </location>
</feature>
<dbReference type="GO" id="GO:0006915">
    <property type="term" value="P:apoptotic process"/>
    <property type="evidence" value="ECO:0007669"/>
    <property type="project" value="UniProtKB-KW"/>
</dbReference>
<dbReference type="KEGG" id="obi:106880386"/>